<dbReference type="InterPro" id="IPR008875">
    <property type="entry name" value="TraX"/>
</dbReference>
<feature type="transmembrane region" description="Helical" evidence="1">
    <location>
        <begin position="117"/>
        <end position="135"/>
    </location>
</feature>
<dbReference type="eggNOG" id="ENOG502Z7XM">
    <property type="taxonomic scope" value="Bacteria"/>
</dbReference>
<reference evidence="2 3" key="1">
    <citation type="submission" date="2009-10" db="EMBL/GenBank/DDBJ databases">
        <authorList>
            <person name="Harkins D.M."/>
            <person name="Madupu R."/>
            <person name="Durkin A.S."/>
            <person name="Torralba M."/>
            <person name="Methe B."/>
            <person name="Sutton G.G."/>
            <person name="Strausberg R.L."/>
            <person name="Nelson K.E."/>
        </authorList>
    </citation>
    <scope>NUCLEOTIDE SEQUENCE [LARGE SCALE GENOMIC DNA]</scope>
    <source>
        <strain evidence="2 3">F0264</strain>
    </source>
</reference>
<dbReference type="Proteomes" id="UP000004226">
    <property type="component" value="Unassembled WGS sequence"/>
</dbReference>
<keyword evidence="1" id="KW-0472">Membrane</keyword>
<organism evidence="2 3">
    <name type="scientific">Pseudoleptotrichia goodfellowii F0264</name>
    <dbReference type="NCBI Taxonomy" id="596323"/>
    <lineage>
        <taxon>Bacteria</taxon>
        <taxon>Fusobacteriati</taxon>
        <taxon>Fusobacteriota</taxon>
        <taxon>Fusobacteriia</taxon>
        <taxon>Fusobacteriales</taxon>
        <taxon>Leptotrichiaceae</taxon>
        <taxon>Pseudoleptotrichia</taxon>
    </lineage>
</organism>
<name>D0GNK9_9FUSO</name>
<dbReference type="AlphaFoldDB" id="D0GNK9"/>
<dbReference type="EMBL" id="ADAD01000174">
    <property type="protein sequence ID" value="EEY34333.1"/>
    <property type="molecule type" value="Genomic_DNA"/>
</dbReference>
<evidence type="ECO:0000256" key="1">
    <source>
        <dbReference type="SAM" id="Phobius"/>
    </source>
</evidence>
<keyword evidence="1" id="KW-0812">Transmembrane</keyword>
<evidence type="ECO:0000313" key="3">
    <source>
        <dbReference type="Proteomes" id="UP000004226"/>
    </source>
</evidence>
<dbReference type="RefSeq" id="WP_006808091.1">
    <property type="nucleotide sequence ID" value="NZ_ADAD01000174.1"/>
</dbReference>
<evidence type="ECO:0000313" key="2">
    <source>
        <dbReference type="EMBL" id="EEY34333.1"/>
    </source>
</evidence>
<keyword evidence="1" id="KW-1133">Transmembrane helix</keyword>
<dbReference type="Pfam" id="PF05857">
    <property type="entry name" value="TraX"/>
    <property type="match status" value="1"/>
</dbReference>
<sequence>MEDKILNKNNSILEKIRVFSGAQLKYIAFLSMLADHVNKALIYPILTGEGVLQQISNVFDIFGRVAFPLFSFFLVEGFFKTKSRKKYLLYLLTFGVISEVPFDMFQSGVFFNPDSNNVLFSLALSLVTIWTIDMLKRKTGKISKIMWYPVSFIIVIIMSIIAVFLSVDYEYHAVLIGYFFYIFYEKPLLSAVFGYVSIFKEVWSILGFGLTLTYNGKRGKQYKILNYCFYPAHLLVLGLLRMYFNL</sequence>
<comment type="caution">
    <text evidence="2">The sequence shown here is derived from an EMBL/GenBank/DDBJ whole genome shotgun (WGS) entry which is preliminary data.</text>
</comment>
<accession>D0GNK9</accession>
<gene>
    <name evidence="2" type="ORF">HMPREF0554_0520</name>
</gene>
<proteinExistence type="predicted"/>
<feature type="transmembrane region" description="Helical" evidence="1">
    <location>
        <begin position="187"/>
        <end position="212"/>
    </location>
</feature>
<feature type="transmembrane region" description="Helical" evidence="1">
    <location>
        <begin position="224"/>
        <end position="244"/>
    </location>
</feature>
<feature type="transmembrane region" description="Helical" evidence="1">
    <location>
        <begin position="87"/>
        <end position="105"/>
    </location>
</feature>
<keyword evidence="3" id="KW-1185">Reference proteome</keyword>
<protein>
    <submittedName>
        <fullName evidence="2">Protein TraX</fullName>
    </submittedName>
</protein>
<feature type="transmembrane region" description="Helical" evidence="1">
    <location>
        <begin position="147"/>
        <end position="167"/>
    </location>
</feature>